<dbReference type="STRING" id="381764.Fnod_1552"/>
<dbReference type="HOGENOM" id="CLU_278950_0_0_0"/>
<dbReference type="InterPro" id="IPR013783">
    <property type="entry name" value="Ig-like_fold"/>
</dbReference>
<dbReference type="InterPro" id="IPR011047">
    <property type="entry name" value="Quinoprotein_ADH-like_sf"/>
</dbReference>
<dbReference type="Proteomes" id="UP000002415">
    <property type="component" value="Chromosome"/>
</dbReference>
<dbReference type="PANTHER" id="PTHR42754">
    <property type="entry name" value="ENDOGLUCANASE"/>
    <property type="match status" value="1"/>
</dbReference>
<gene>
    <name evidence="2" type="ordered locus">Fnod_1552</name>
</gene>
<reference evidence="2 3" key="2">
    <citation type="journal article" date="2009" name="Proc. Natl. Acad. Sci. U.S.A.">
        <title>On the chimeric nature, thermophilic origin, and phylogenetic placement of the Thermotogales.</title>
        <authorList>
            <person name="Zhaxybayeva O."/>
            <person name="Swithers K.S."/>
            <person name="Lapierre P."/>
            <person name="Fournier G.P."/>
            <person name="Bickhart D.M."/>
            <person name="DeBoy R.T."/>
            <person name="Nelson K.E."/>
            <person name="Nesbo C.L."/>
            <person name="Doolittle W.F."/>
            <person name="Gogarten J.P."/>
            <person name="Noll K.M."/>
        </authorList>
    </citation>
    <scope>NUCLEOTIDE SEQUENCE [LARGE SCALE GENOMIC DNA]</scope>
    <source>
        <strain evidence="3">ATCC 35602 / DSM 5306 / Rt17-B1</strain>
    </source>
</reference>
<dbReference type="KEGG" id="fno:Fnod_1552"/>
<dbReference type="InterPro" id="IPR036116">
    <property type="entry name" value="FN3_sf"/>
</dbReference>
<organism evidence="2 3">
    <name type="scientific">Fervidobacterium nodosum (strain ATCC 35602 / DSM 5306 / Rt17-B1)</name>
    <dbReference type="NCBI Taxonomy" id="381764"/>
    <lineage>
        <taxon>Bacteria</taxon>
        <taxon>Thermotogati</taxon>
        <taxon>Thermotogota</taxon>
        <taxon>Thermotogae</taxon>
        <taxon>Thermotogales</taxon>
        <taxon>Fervidobacteriaceae</taxon>
        <taxon>Fervidobacterium</taxon>
    </lineage>
</organism>
<evidence type="ECO:0000313" key="2">
    <source>
        <dbReference type="EMBL" id="ABS61395.1"/>
    </source>
</evidence>
<dbReference type="eggNOG" id="COG5276">
    <property type="taxonomic scope" value="Bacteria"/>
</dbReference>
<protein>
    <submittedName>
        <fullName evidence="2">Fibronectin type III domain protein</fullName>
    </submittedName>
</protein>
<dbReference type="eggNOG" id="COG1520">
    <property type="taxonomic scope" value="Bacteria"/>
</dbReference>
<evidence type="ECO:0000313" key="3">
    <source>
        <dbReference type="Proteomes" id="UP000002415"/>
    </source>
</evidence>
<dbReference type="RefSeq" id="WP_011994700.1">
    <property type="nucleotide sequence ID" value="NC_009718.1"/>
</dbReference>
<dbReference type="Gene3D" id="2.60.40.10">
    <property type="entry name" value="Immunoglobulins"/>
    <property type="match status" value="5"/>
</dbReference>
<accession>A7HNB2</accession>
<dbReference type="CDD" id="cd00063">
    <property type="entry name" value="FN3"/>
    <property type="match status" value="1"/>
</dbReference>
<dbReference type="AlphaFoldDB" id="A7HNB2"/>
<dbReference type="EMBL" id="CP000771">
    <property type="protein sequence ID" value="ABS61395.1"/>
    <property type="molecule type" value="Genomic_DNA"/>
</dbReference>
<dbReference type="SMART" id="SM00060">
    <property type="entry name" value="FN3"/>
    <property type="match status" value="4"/>
</dbReference>
<evidence type="ECO:0000259" key="1">
    <source>
        <dbReference type="PROSITE" id="PS50853"/>
    </source>
</evidence>
<dbReference type="eggNOG" id="COG3291">
    <property type="taxonomic scope" value="Bacteria"/>
</dbReference>
<dbReference type="PROSITE" id="PS50853">
    <property type="entry name" value="FN3"/>
    <property type="match status" value="1"/>
</dbReference>
<dbReference type="InterPro" id="IPR003961">
    <property type="entry name" value="FN3_dom"/>
</dbReference>
<dbReference type="OrthoDB" id="9811934at2"/>
<dbReference type="SUPFAM" id="SSF50998">
    <property type="entry name" value="Quinoprotein alcohol dehydrogenase-like"/>
    <property type="match status" value="1"/>
</dbReference>
<proteinExistence type="predicted"/>
<sequence>MKRFSVFFLVVLMLINFAALSFSQTIQTTPLAKLYYELKALLEKPDANLSDAINQILQKYAPIVEPILPPDEYEEYSLSMSQLDKELKEMGIWITRATVEIFNQEIVEGPFELNYDRETGQATGLITKLKAGKYNVIVKVLGLVDNKNERIVAYGREDGVEVVRDKISLASIPLKVIIGTGGVLVNALLDFQNSEFIPGDIGSIEPSDGEKDVLPTVTLKWDSLRAKAYDIYFGEEGNLEIKEKNYFDKEYTIEGLKPSTTYQWKIVAKNAFGEVESPVFSFRIGDAPTAPATPVPYDGAAKVWIQPTLMWESEKAASFDIFISERPDQLEFVANVSEPKYDLQNLKLGTTYYWKVIAKNAYGETEGPVWIFTTGDVPTKPMLKEPTGEKVWIQPTFRWESEDANEYELYLGQEYDSLELVATTTDAEYTIPYDLPMDTTFFWKVVAKNDFGENVSDVEMFKTGKAPIFIGVVQPLDGEEDVWKSPILEWEFECADKYDVYLGTSSEELDLIAQDATPNTLELKDLELGKTYYWKVVGKNRFGETESPVWKFTVGNVPAVPFNPEPTDGALDQFNNLVLRWESSKADSYDLYIGFAEDKLELYQADIKESAVELYDLLFGTTYYWKVVAKNRFGNTEGPIWKFTTGQIPEKPIAIYPEDGSIVPIDVTLKWQSERAEEFDLFFGTTTFEKIATLNENEYKLPELHFGTWYKWKVVARNVFGETESEFKFMTILPKVEKQLSIGGTKSDAGKKLIKTSDGGYILVGNTQSPDVEGFKGESDILVVKLNKDLEVEWKKVLGGTGWDEGTDVFEYDEGYIVVGYTLSSEIDNQKNKGGWDYLVVKLDKQGNVIWAKLFGGTGNDIAQKGLATSDGNFLVVGTTNSVNGDTGGNIGTWDTWILKINKDGEMLASKTFGGLDRDKGVDIIEVEDGYIVANVTYSLEGNIPYNHGSSDIWLFKVTKDLKEITLNKAYGGSDQDEVAKILKTKDGNLLIVGYTTSVDGDVQKNAGYWDVWVVKVDMLGNIIWQKTYGGSEEDIAYNVAEFPDGGFAIVGHTLSKFDDYKGGVDILVLDIDNDGNLRWSKTYGGTLADYSYSVYVEEDKSIVVLGTTFSKNNDITTNLGGSDILILKIK</sequence>
<dbReference type="PANTHER" id="PTHR42754:SF1">
    <property type="entry name" value="LIPOPROTEIN"/>
    <property type="match status" value="1"/>
</dbReference>
<name>A7HNB2_FERNB</name>
<keyword evidence="3" id="KW-1185">Reference proteome</keyword>
<feature type="domain" description="Fibronectin type-III" evidence="1">
    <location>
        <begin position="197"/>
        <end position="287"/>
    </location>
</feature>
<reference evidence="2 3" key="1">
    <citation type="submission" date="2007-07" db="EMBL/GenBank/DDBJ databases">
        <title>Complete sequence of Fervidobacterium nodosum Rt17-B1.</title>
        <authorList>
            <consortium name="US DOE Joint Genome Institute"/>
            <person name="Copeland A."/>
            <person name="Lucas S."/>
            <person name="Lapidus A."/>
            <person name="Barry K."/>
            <person name="Glavina del Rio T."/>
            <person name="Dalin E."/>
            <person name="Tice H."/>
            <person name="Pitluck S."/>
            <person name="Saunders E."/>
            <person name="Brettin T."/>
            <person name="Bruce D."/>
            <person name="Detter J.C."/>
            <person name="Han C."/>
            <person name="Schmutz J."/>
            <person name="Larimer F."/>
            <person name="Land M."/>
            <person name="Hauser L."/>
            <person name="Kyrpides N."/>
            <person name="Mikhailova N."/>
            <person name="Nelson K."/>
            <person name="Gogarten J.P."/>
            <person name="Noll K."/>
            <person name="Richardson P."/>
        </authorList>
    </citation>
    <scope>NUCLEOTIDE SEQUENCE [LARGE SCALE GENOMIC DNA]</scope>
    <source>
        <strain evidence="3">ATCC 35602 / DSM 5306 / Rt17-B1</strain>
    </source>
</reference>
<dbReference type="SUPFAM" id="SSF49265">
    <property type="entry name" value="Fibronectin type III"/>
    <property type="match status" value="2"/>
</dbReference>